<dbReference type="InterPro" id="IPR001810">
    <property type="entry name" value="F-box_dom"/>
</dbReference>
<dbReference type="InterPro" id="IPR006566">
    <property type="entry name" value="FBD"/>
</dbReference>
<dbReference type="PROSITE" id="PS50181">
    <property type="entry name" value="FBOX"/>
    <property type="match status" value="1"/>
</dbReference>
<protein>
    <submittedName>
        <fullName evidence="2">OLC1v1028986C1</fullName>
    </submittedName>
</protein>
<dbReference type="InterPro" id="IPR050232">
    <property type="entry name" value="FBL13/AtMIF1-like"/>
</dbReference>
<evidence type="ECO:0000313" key="3">
    <source>
        <dbReference type="Proteomes" id="UP001161247"/>
    </source>
</evidence>
<dbReference type="InterPro" id="IPR036047">
    <property type="entry name" value="F-box-like_dom_sf"/>
</dbReference>
<dbReference type="PANTHER" id="PTHR31900:SF34">
    <property type="entry name" value="EMB|CAB62440.1-RELATED"/>
    <property type="match status" value="1"/>
</dbReference>
<evidence type="ECO:0000259" key="1">
    <source>
        <dbReference type="PROSITE" id="PS50181"/>
    </source>
</evidence>
<dbReference type="AlphaFoldDB" id="A0AAV1CD86"/>
<accession>A0AAV1CD86</accession>
<dbReference type="Pfam" id="PF08387">
    <property type="entry name" value="FBD"/>
    <property type="match status" value="1"/>
</dbReference>
<sequence>MRKLKSNATLSDFIHLYKVIPRAICFSSVEAHLMMSMSTCKLASSTQSPPSNSTPFSKRRKWRNEEVGSVVDRISNLPDSILSHILSFLPTKDVVATGVLSKRWSLLWTSVPSLDFDDNGWHFKKSGMRFMNYVNRVLIEHNAGSIQKFRIKSVATDTFDLQPRIRKLLRSTFTCKTLVVLKLSGGKVTITVPSTACISNLNIIELDSVKYGDEESPSNLISATLALEILSIRRQEFDNDKDSPSWVIAENLWKDPRVVPRCLKSCLRTSLLLDFRESEIELGMLKYMLKNGKVLETVELHHTD</sequence>
<feature type="domain" description="F-box" evidence="1">
    <location>
        <begin position="71"/>
        <end position="119"/>
    </location>
</feature>
<keyword evidence="3" id="KW-1185">Reference proteome</keyword>
<dbReference type="Gene3D" id="1.20.1280.50">
    <property type="match status" value="1"/>
</dbReference>
<dbReference type="EMBL" id="OX459119">
    <property type="protein sequence ID" value="CAI9093481.1"/>
    <property type="molecule type" value="Genomic_DNA"/>
</dbReference>
<dbReference type="CDD" id="cd22160">
    <property type="entry name" value="F-box_AtFBL13-like"/>
    <property type="match status" value="1"/>
</dbReference>
<name>A0AAV1CD86_OLDCO</name>
<dbReference type="Proteomes" id="UP001161247">
    <property type="component" value="Chromosome 2"/>
</dbReference>
<evidence type="ECO:0000313" key="2">
    <source>
        <dbReference type="EMBL" id="CAI9093481.1"/>
    </source>
</evidence>
<proteinExistence type="predicted"/>
<dbReference type="SMART" id="SM00256">
    <property type="entry name" value="FBOX"/>
    <property type="match status" value="1"/>
</dbReference>
<dbReference type="InterPro" id="IPR053781">
    <property type="entry name" value="F-box_AtFBL13-like"/>
</dbReference>
<dbReference type="PANTHER" id="PTHR31900">
    <property type="entry name" value="F-BOX/RNI SUPERFAMILY PROTEIN-RELATED"/>
    <property type="match status" value="1"/>
</dbReference>
<dbReference type="SUPFAM" id="SSF81383">
    <property type="entry name" value="F-box domain"/>
    <property type="match status" value="1"/>
</dbReference>
<gene>
    <name evidence="2" type="ORF">OLC1_LOCUS4879</name>
</gene>
<organism evidence="2 3">
    <name type="scientific">Oldenlandia corymbosa var. corymbosa</name>
    <dbReference type="NCBI Taxonomy" id="529605"/>
    <lineage>
        <taxon>Eukaryota</taxon>
        <taxon>Viridiplantae</taxon>
        <taxon>Streptophyta</taxon>
        <taxon>Embryophyta</taxon>
        <taxon>Tracheophyta</taxon>
        <taxon>Spermatophyta</taxon>
        <taxon>Magnoliopsida</taxon>
        <taxon>eudicotyledons</taxon>
        <taxon>Gunneridae</taxon>
        <taxon>Pentapetalae</taxon>
        <taxon>asterids</taxon>
        <taxon>lamiids</taxon>
        <taxon>Gentianales</taxon>
        <taxon>Rubiaceae</taxon>
        <taxon>Rubioideae</taxon>
        <taxon>Spermacoceae</taxon>
        <taxon>Hedyotis-Oldenlandia complex</taxon>
        <taxon>Oldenlandia</taxon>
    </lineage>
</organism>
<dbReference type="Pfam" id="PF00646">
    <property type="entry name" value="F-box"/>
    <property type="match status" value="1"/>
</dbReference>
<reference evidence="2" key="1">
    <citation type="submission" date="2023-03" db="EMBL/GenBank/DDBJ databases">
        <authorList>
            <person name="Julca I."/>
        </authorList>
    </citation>
    <scope>NUCLEOTIDE SEQUENCE</scope>
</reference>